<evidence type="ECO:0000313" key="12">
    <source>
        <dbReference type="Proteomes" id="UP000320623"/>
    </source>
</evidence>
<comment type="catalytic activity">
    <reaction evidence="1">
        <text>ATP + protein L-histidine = ADP + protein N-phospho-L-histidine.</text>
        <dbReference type="EC" id="2.7.13.3"/>
    </reaction>
</comment>
<dbReference type="NCBIfam" id="TIGR00229">
    <property type="entry name" value="sensory_box"/>
    <property type="match status" value="1"/>
</dbReference>
<dbReference type="SUPFAM" id="SSF55874">
    <property type="entry name" value="ATPase domain of HSP90 chaperone/DNA topoisomerase II/histidine kinase"/>
    <property type="match status" value="1"/>
</dbReference>
<dbReference type="InterPro" id="IPR036097">
    <property type="entry name" value="HisK_dim/P_sf"/>
</dbReference>
<evidence type="ECO:0000256" key="2">
    <source>
        <dbReference type="ARBA" id="ARBA00012438"/>
    </source>
</evidence>
<accession>A0A0S4N2E0</accession>
<evidence type="ECO:0000256" key="5">
    <source>
        <dbReference type="ARBA" id="ARBA00022741"/>
    </source>
</evidence>
<dbReference type="Proteomes" id="UP000320623">
    <property type="component" value="Unassembled WGS sequence"/>
</dbReference>
<feature type="domain" description="Histidine kinase" evidence="10">
    <location>
        <begin position="166"/>
        <end position="383"/>
    </location>
</feature>
<dbReference type="Gene3D" id="1.10.287.130">
    <property type="match status" value="1"/>
</dbReference>
<dbReference type="InterPro" id="IPR000014">
    <property type="entry name" value="PAS"/>
</dbReference>
<dbReference type="Pfam" id="PF00512">
    <property type="entry name" value="HisKA"/>
    <property type="match status" value="1"/>
</dbReference>
<dbReference type="PRINTS" id="PR00344">
    <property type="entry name" value="BCTRLSENSOR"/>
</dbReference>
<dbReference type="PANTHER" id="PTHR43065:SF10">
    <property type="entry name" value="PEROXIDE STRESS-ACTIVATED HISTIDINE KINASE MAK3"/>
    <property type="match status" value="1"/>
</dbReference>
<evidence type="ECO:0000256" key="9">
    <source>
        <dbReference type="SAM" id="Coils"/>
    </source>
</evidence>
<dbReference type="STRING" id="1643428.GCA_001442855_01039"/>
<dbReference type="OrthoDB" id="9815750at2"/>
<keyword evidence="5" id="KW-0547">Nucleotide-binding</keyword>
<evidence type="ECO:0000256" key="6">
    <source>
        <dbReference type="ARBA" id="ARBA00022777"/>
    </source>
</evidence>
<keyword evidence="6" id="KW-0418">Kinase</keyword>
<dbReference type="CDD" id="cd00082">
    <property type="entry name" value="HisKA"/>
    <property type="match status" value="1"/>
</dbReference>
<evidence type="ECO:0000313" key="11">
    <source>
        <dbReference type="EMBL" id="CUU04755.1"/>
    </source>
</evidence>
<dbReference type="SMART" id="SM00387">
    <property type="entry name" value="HATPase_c"/>
    <property type="match status" value="1"/>
</dbReference>
<reference evidence="12" key="1">
    <citation type="submission" date="2015-11" db="EMBL/GenBank/DDBJ databases">
        <authorList>
            <person name="Varghese N."/>
        </authorList>
    </citation>
    <scope>NUCLEOTIDE SEQUENCE [LARGE SCALE GENOMIC DNA]</scope>
</reference>
<dbReference type="SUPFAM" id="SSF47384">
    <property type="entry name" value="Homodimeric domain of signal transducing histidine kinase"/>
    <property type="match status" value="1"/>
</dbReference>
<evidence type="ECO:0000256" key="3">
    <source>
        <dbReference type="ARBA" id="ARBA00022553"/>
    </source>
</evidence>
<dbReference type="PANTHER" id="PTHR43065">
    <property type="entry name" value="SENSOR HISTIDINE KINASE"/>
    <property type="match status" value="1"/>
</dbReference>
<dbReference type="InterPro" id="IPR036890">
    <property type="entry name" value="HATPase_C_sf"/>
</dbReference>
<dbReference type="PROSITE" id="PS50109">
    <property type="entry name" value="HIS_KIN"/>
    <property type="match status" value="1"/>
</dbReference>
<organism evidence="11 12">
    <name type="scientific">Candidatus Thermokryptus mobilis</name>
    <dbReference type="NCBI Taxonomy" id="1643428"/>
    <lineage>
        <taxon>Bacteria</taxon>
        <taxon>Pseudomonadati</taxon>
        <taxon>Candidatus Kryptoniota</taxon>
        <taxon>Candidatus Thermokryptus</taxon>
    </lineage>
</organism>
<feature type="coiled-coil region" evidence="9">
    <location>
        <begin position="116"/>
        <end position="143"/>
    </location>
</feature>
<dbReference type="Pfam" id="PF13596">
    <property type="entry name" value="PAS_10"/>
    <property type="match status" value="1"/>
</dbReference>
<dbReference type="InterPro" id="IPR003661">
    <property type="entry name" value="HisK_dim/P_dom"/>
</dbReference>
<evidence type="ECO:0000256" key="1">
    <source>
        <dbReference type="ARBA" id="ARBA00000085"/>
    </source>
</evidence>
<dbReference type="InterPro" id="IPR003594">
    <property type="entry name" value="HATPase_dom"/>
</dbReference>
<proteinExistence type="predicted"/>
<gene>
    <name evidence="11" type="ORF">JGI1_01064</name>
</gene>
<evidence type="ECO:0000259" key="10">
    <source>
        <dbReference type="PROSITE" id="PS50109"/>
    </source>
</evidence>
<dbReference type="InterPro" id="IPR005467">
    <property type="entry name" value="His_kinase_dom"/>
</dbReference>
<keyword evidence="8" id="KW-0902">Two-component regulatory system</keyword>
<dbReference type="GO" id="GO:0005524">
    <property type="term" value="F:ATP binding"/>
    <property type="evidence" value="ECO:0007669"/>
    <property type="project" value="UniProtKB-KW"/>
</dbReference>
<dbReference type="InterPro" id="IPR004358">
    <property type="entry name" value="Sig_transdc_His_kin-like_C"/>
</dbReference>
<dbReference type="EC" id="2.7.13.3" evidence="2"/>
<dbReference type="Gene3D" id="3.30.450.20">
    <property type="entry name" value="PAS domain"/>
    <property type="match status" value="1"/>
</dbReference>
<dbReference type="SUPFAM" id="SSF55785">
    <property type="entry name" value="PYP-like sensor domain (PAS domain)"/>
    <property type="match status" value="1"/>
</dbReference>
<evidence type="ECO:0000256" key="7">
    <source>
        <dbReference type="ARBA" id="ARBA00022840"/>
    </source>
</evidence>
<evidence type="ECO:0000256" key="4">
    <source>
        <dbReference type="ARBA" id="ARBA00022679"/>
    </source>
</evidence>
<dbReference type="SMART" id="SM00388">
    <property type="entry name" value="HisKA"/>
    <property type="match status" value="1"/>
</dbReference>
<dbReference type="Gene3D" id="3.30.565.10">
    <property type="entry name" value="Histidine kinase-like ATPase, C-terminal domain"/>
    <property type="match status" value="1"/>
</dbReference>
<dbReference type="Pfam" id="PF02518">
    <property type="entry name" value="HATPase_c"/>
    <property type="match status" value="1"/>
</dbReference>
<keyword evidence="9" id="KW-0175">Coiled coil</keyword>
<dbReference type="AlphaFoldDB" id="A0A0S4N2E0"/>
<keyword evidence="12" id="KW-1185">Reference proteome</keyword>
<dbReference type="InterPro" id="IPR035965">
    <property type="entry name" value="PAS-like_dom_sf"/>
</dbReference>
<dbReference type="RefSeq" id="WP_140944817.1">
    <property type="nucleotide sequence ID" value="NZ_FAOO01000006.1"/>
</dbReference>
<keyword evidence="3" id="KW-0597">Phosphoprotein</keyword>
<dbReference type="EMBL" id="FAOO01000006">
    <property type="protein sequence ID" value="CUU04755.1"/>
    <property type="molecule type" value="Genomic_DNA"/>
</dbReference>
<sequence>MEQLFKNILDNLNIGVIFVDKFGKISYANKRAMEIRKMDPDRIGTHVVECHPSKVHEKVYEVLENFSNGKMTHRHKLTRAGDKYFDNEYIALYDLNGEFLGIILVSKDVTEEIRLRTELERYYRTIEEEVKRKEEEIEKKYREILSVREHLMHSEKMFAIGKFVSVVAHEVNNPLDGIENCLRMIVQEPENAEQTRRYAELALEAVLRIENFLRVILDYAKPHSYEVELVDLSHVICKVVDVVRYKVSNKNIIIAVDVENGVLVGGISHHLEQVFLNLLLNSIDAIEEKRDNLKDLNFRGEIYIRAMKQDDHVLIEVRDNGCGIKEEHLGKIFNPFFTTKKEKGSGLGLYICYNIINSHGGKIKVESSPNVGTTFIIILPQNLFSVRNKNKLYELMWTK</sequence>
<name>A0A0S4N2E0_9BACT</name>
<evidence type="ECO:0000256" key="8">
    <source>
        <dbReference type="ARBA" id="ARBA00023012"/>
    </source>
</evidence>
<dbReference type="GO" id="GO:0000155">
    <property type="term" value="F:phosphorelay sensor kinase activity"/>
    <property type="evidence" value="ECO:0007669"/>
    <property type="project" value="InterPro"/>
</dbReference>
<protein>
    <recommendedName>
        <fullName evidence="2">histidine kinase</fullName>
        <ecNumber evidence="2">2.7.13.3</ecNumber>
    </recommendedName>
</protein>
<keyword evidence="7" id="KW-0067">ATP-binding</keyword>
<keyword evidence="4" id="KW-0808">Transferase</keyword>